<evidence type="ECO:0000313" key="2">
    <source>
        <dbReference type="EMBL" id="AJK27524.1"/>
    </source>
</evidence>
<dbReference type="Gene3D" id="3.10.450.40">
    <property type="match status" value="1"/>
</dbReference>
<proteinExistence type="predicted"/>
<keyword evidence="3" id="KW-1185">Reference proteome</keyword>
<evidence type="ECO:0000259" key="1">
    <source>
        <dbReference type="Pfam" id="PF04965"/>
    </source>
</evidence>
<protein>
    <submittedName>
        <fullName evidence="2">Baseplate wedge subunit</fullName>
    </submittedName>
</protein>
<dbReference type="EMBL" id="KP211958">
    <property type="protein sequence ID" value="AJK27524.1"/>
    <property type="molecule type" value="Genomic_DNA"/>
</dbReference>
<dbReference type="Pfam" id="PF04965">
    <property type="entry name" value="GPW_gp25"/>
    <property type="match status" value="1"/>
</dbReference>
<feature type="domain" description="IraD/Gp25-like" evidence="1">
    <location>
        <begin position="37"/>
        <end position="122"/>
    </location>
</feature>
<name>A0A0C5AE75_9CAUD</name>
<evidence type="ECO:0000313" key="3">
    <source>
        <dbReference type="Proteomes" id="UP000032135"/>
    </source>
</evidence>
<dbReference type="KEGG" id="vg:26516642"/>
<dbReference type="InterPro" id="IPR007048">
    <property type="entry name" value="IraD/Gp25-like"/>
</dbReference>
<dbReference type="GeneID" id="26516642"/>
<accession>A0A0C5AE75</accession>
<organism evidence="2 3">
    <name type="scientific">Cyanophage P-TIM40</name>
    <dbReference type="NCBI Taxonomy" id="1589733"/>
    <lineage>
        <taxon>Viruses</taxon>
        <taxon>Duplodnaviria</taxon>
        <taxon>Heunggongvirae</taxon>
        <taxon>Uroviricota</taxon>
        <taxon>Caudoviricetes</taxon>
        <taxon>Pantevenvirales</taxon>
        <taxon>Kyanoviridae</taxon>
        <taxon>Libanvirus</taxon>
        <taxon>Libanvirus ptim40</taxon>
    </lineage>
</organism>
<reference evidence="2 3" key="1">
    <citation type="submission" date="2014-11" db="EMBL/GenBank/DDBJ databases">
        <authorList>
            <person name="Fedida A."/>
            <person name="Lindell D."/>
        </authorList>
    </citation>
    <scope>NUCLEOTIDE SEQUENCE [LARGE SCALE GENOMIC DNA]</scope>
</reference>
<dbReference type="RefSeq" id="YP_009188172.1">
    <property type="nucleotide sequence ID" value="NC_028663.1"/>
</dbReference>
<dbReference type="OrthoDB" id="13602at10239"/>
<gene>
    <name evidence="2" type="ORF">PTIM40_97</name>
</gene>
<dbReference type="Proteomes" id="UP000032135">
    <property type="component" value="Segment"/>
</dbReference>
<dbReference type="SUPFAM" id="SSF160719">
    <property type="entry name" value="gpW/gp25-like"/>
    <property type="match status" value="1"/>
</dbReference>
<sequence length="136" mass="15540">MSYRIRSDKNISRGYKDFAMSFKANPNNRDFGAVKNENAIKQAVLNLVMTQPGEKPFQYEVGSRVTGLLFEPYDVFTGEAIKDEIQSTLARYETRIRVTSVSIRDGFDTNSIEVNVEYTIVGERVVKVIDFILERT</sequence>